<dbReference type="InterPro" id="IPR003339">
    <property type="entry name" value="ABC/ECF_trnsptr_transmembrane"/>
</dbReference>
<name>A0A8J6JKR1_9FIRM</name>
<keyword evidence="3 5" id="KW-1133">Transmembrane helix</keyword>
<feature type="transmembrane region" description="Helical" evidence="5">
    <location>
        <begin position="97"/>
        <end position="115"/>
    </location>
</feature>
<evidence type="ECO:0000256" key="2">
    <source>
        <dbReference type="ARBA" id="ARBA00022692"/>
    </source>
</evidence>
<evidence type="ECO:0000256" key="5">
    <source>
        <dbReference type="SAM" id="Phobius"/>
    </source>
</evidence>
<evidence type="ECO:0000313" key="7">
    <source>
        <dbReference type="Proteomes" id="UP000607645"/>
    </source>
</evidence>
<dbReference type="GO" id="GO:0005886">
    <property type="term" value="C:plasma membrane"/>
    <property type="evidence" value="ECO:0007669"/>
    <property type="project" value="UniProtKB-ARBA"/>
</dbReference>
<dbReference type="AlphaFoldDB" id="A0A8J6JKR1"/>
<feature type="transmembrane region" description="Helical" evidence="5">
    <location>
        <begin position="261"/>
        <end position="283"/>
    </location>
</feature>
<feature type="transmembrane region" description="Helical" evidence="5">
    <location>
        <begin position="229"/>
        <end position="249"/>
    </location>
</feature>
<feature type="transmembrane region" description="Helical" evidence="5">
    <location>
        <begin position="16"/>
        <end position="45"/>
    </location>
</feature>
<sequence>MPNRDAFSSYHPVINFMYFALVLVFSMFFMHPVSLLISLAGAIAYHLYLNGRKALRFQLLFLLPMALMAALINPAFNHEGATLLAYLPSGNPLTLESIAYGFAAAAMLAAVVLWFSCYTAVMTSDKFVYLFGRVIPALSLVLSMTLRFVPKFKAQIQVVSEAQRCVGRDVSNGSVLQRLRNGITILSIMVTWALENAIETADSMKSRGYGLPGRTAFSIYRFDSRDKAALAWLLFCGFFILCGWMAGGLSYRYYPTMKGAALTPMTISFQLVYLALCLTPVLVDRWADWSWRKLEKAEGQTCARA</sequence>
<feature type="transmembrane region" description="Helical" evidence="5">
    <location>
        <begin position="57"/>
        <end position="77"/>
    </location>
</feature>
<protein>
    <submittedName>
        <fullName evidence="6">Energy-coupling factor transporter transmembrane protein EcfT</fullName>
    </submittedName>
</protein>
<keyword evidence="4 5" id="KW-0472">Membrane</keyword>
<dbReference type="Proteomes" id="UP000607645">
    <property type="component" value="Unassembled WGS sequence"/>
</dbReference>
<evidence type="ECO:0000256" key="4">
    <source>
        <dbReference type="ARBA" id="ARBA00023136"/>
    </source>
</evidence>
<proteinExistence type="predicted"/>
<evidence type="ECO:0000313" key="6">
    <source>
        <dbReference type="EMBL" id="MBC5736630.1"/>
    </source>
</evidence>
<comment type="caution">
    <text evidence="6">The sequence shown here is derived from an EMBL/GenBank/DDBJ whole genome shotgun (WGS) entry which is preliminary data.</text>
</comment>
<reference evidence="6" key="1">
    <citation type="submission" date="2020-08" db="EMBL/GenBank/DDBJ databases">
        <title>Genome public.</title>
        <authorList>
            <person name="Liu C."/>
            <person name="Sun Q."/>
        </authorList>
    </citation>
    <scope>NUCLEOTIDE SEQUENCE</scope>
    <source>
        <strain evidence="6">NSJ-52</strain>
    </source>
</reference>
<evidence type="ECO:0000256" key="3">
    <source>
        <dbReference type="ARBA" id="ARBA00022989"/>
    </source>
</evidence>
<organism evidence="6 7">
    <name type="scientific">Lawsonibacter faecis</name>
    <dbReference type="NCBI Taxonomy" id="2763052"/>
    <lineage>
        <taxon>Bacteria</taxon>
        <taxon>Bacillati</taxon>
        <taxon>Bacillota</taxon>
        <taxon>Clostridia</taxon>
        <taxon>Eubacteriales</taxon>
        <taxon>Oscillospiraceae</taxon>
        <taxon>Lawsonibacter</taxon>
    </lineage>
</organism>
<keyword evidence="7" id="KW-1185">Reference proteome</keyword>
<comment type="subcellular location">
    <subcellularLocation>
        <location evidence="1">Membrane</location>
        <topology evidence="1">Multi-pass membrane protein</topology>
    </subcellularLocation>
</comment>
<dbReference type="RefSeq" id="WP_155151074.1">
    <property type="nucleotide sequence ID" value="NZ_JACOPQ010000004.1"/>
</dbReference>
<gene>
    <name evidence="6" type="ORF">H8S62_06355</name>
</gene>
<accession>A0A8J6JKR1</accession>
<keyword evidence="2 5" id="KW-0812">Transmembrane</keyword>
<dbReference type="CDD" id="cd16914">
    <property type="entry name" value="EcfT"/>
    <property type="match status" value="1"/>
</dbReference>
<evidence type="ECO:0000256" key="1">
    <source>
        <dbReference type="ARBA" id="ARBA00004141"/>
    </source>
</evidence>
<dbReference type="EMBL" id="JACOPQ010000004">
    <property type="protein sequence ID" value="MBC5736630.1"/>
    <property type="molecule type" value="Genomic_DNA"/>
</dbReference>